<proteinExistence type="predicted"/>
<sequence>MIMMSSCFLKDSDFLLRDLIDLIEGEEHKPDMNV</sequence>
<gene>
    <name evidence="1" type="ORF">Sylvanvirus6_34</name>
</gene>
<name>A0A3G5AKD8_9VIRU</name>
<reference evidence="1" key="1">
    <citation type="submission" date="2018-10" db="EMBL/GenBank/DDBJ databases">
        <title>Hidden diversity of soil giant viruses.</title>
        <authorList>
            <person name="Schulz F."/>
            <person name="Alteio L."/>
            <person name="Goudeau D."/>
            <person name="Ryan E.M."/>
            <person name="Malmstrom R.R."/>
            <person name="Blanchard J."/>
            <person name="Woyke T."/>
        </authorList>
    </citation>
    <scope>NUCLEOTIDE SEQUENCE</scope>
    <source>
        <strain evidence="1">SYV1</strain>
    </source>
</reference>
<evidence type="ECO:0000313" key="1">
    <source>
        <dbReference type="EMBL" id="AYV86693.1"/>
    </source>
</evidence>
<dbReference type="EMBL" id="MK072512">
    <property type="protein sequence ID" value="AYV86693.1"/>
    <property type="molecule type" value="Genomic_DNA"/>
</dbReference>
<organism evidence="1">
    <name type="scientific">Sylvanvirus sp</name>
    <dbReference type="NCBI Taxonomy" id="2487774"/>
    <lineage>
        <taxon>Viruses</taxon>
    </lineage>
</organism>
<protein>
    <submittedName>
        <fullName evidence="1">Uncharacterized protein</fullName>
    </submittedName>
</protein>
<accession>A0A3G5AKD8</accession>